<dbReference type="InterPro" id="IPR000048">
    <property type="entry name" value="IQ_motif_EF-hand-BS"/>
</dbReference>
<comment type="caution">
    <text evidence="3">The sequence shown here is derived from an EMBL/GenBank/DDBJ whole genome shotgun (WGS) entry which is preliminary data.</text>
</comment>
<evidence type="ECO:0000256" key="2">
    <source>
        <dbReference type="ARBA" id="ARBA00024341"/>
    </source>
</evidence>
<reference evidence="3" key="1">
    <citation type="submission" date="2023-12" db="EMBL/GenBank/DDBJ databases">
        <title>Genome assembly of Anisodus tanguticus.</title>
        <authorList>
            <person name="Wang Y.-J."/>
        </authorList>
    </citation>
    <scope>NUCLEOTIDE SEQUENCE</scope>
    <source>
        <strain evidence="3">KB-2021</strain>
        <tissue evidence="3">Leaf</tissue>
    </source>
</reference>
<dbReference type="EMBL" id="JAVYJV010000023">
    <property type="protein sequence ID" value="KAK4339522.1"/>
    <property type="molecule type" value="Genomic_DNA"/>
</dbReference>
<dbReference type="Gene3D" id="1.20.5.190">
    <property type="match status" value="1"/>
</dbReference>
<dbReference type="Pfam" id="PF00612">
    <property type="entry name" value="IQ"/>
    <property type="match status" value="2"/>
</dbReference>
<dbReference type="PANTHER" id="PTHR32295">
    <property type="entry name" value="IQ-DOMAIN 5-RELATED"/>
    <property type="match status" value="1"/>
</dbReference>
<dbReference type="PROSITE" id="PS50096">
    <property type="entry name" value="IQ"/>
    <property type="match status" value="2"/>
</dbReference>
<dbReference type="AlphaFoldDB" id="A0AAE1QWH2"/>
<name>A0AAE1QWH2_9SOLA</name>
<keyword evidence="4" id="KW-1185">Reference proteome</keyword>
<proteinExistence type="inferred from homology"/>
<organism evidence="3 4">
    <name type="scientific">Anisodus tanguticus</name>
    <dbReference type="NCBI Taxonomy" id="243964"/>
    <lineage>
        <taxon>Eukaryota</taxon>
        <taxon>Viridiplantae</taxon>
        <taxon>Streptophyta</taxon>
        <taxon>Embryophyta</taxon>
        <taxon>Tracheophyta</taxon>
        <taxon>Spermatophyta</taxon>
        <taxon>Magnoliopsida</taxon>
        <taxon>eudicotyledons</taxon>
        <taxon>Gunneridae</taxon>
        <taxon>Pentapetalae</taxon>
        <taxon>asterids</taxon>
        <taxon>lamiids</taxon>
        <taxon>Solanales</taxon>
        <taxon>Solanaceae</taxon>
        <taxon>Solanoideae</taxon>
        <taxon>Hyoscyameae</taxon>
        <taxon>Anisodus</taxon>
    </lineage>
</organism>
<gene>
    <name evidence="3" type="ORF">RND71_040984</name>
</gene>
<comment type="similarity">
    <text evidence="2">Belongs to the IQD family.</text>
</comment>
<dbReference type="PANTHER" id="PTHR32295:SF276">
    <property type="entry name" value="PROTEIN IQ-DOMAIN 14-LIKE"/>
    <property type="match status" value="1"/>
</dbReference>
<dbReference type="Proteomes" id="UP001291623">
    <property type="component" value="Unassembled WGS sequence"/>
</dbReference>
<dbReference type="GO" id="GO:0005516">
    <property type="term" value="F:calmodulin binding"/>
    <property type="evidence" value="ECO:0007669"/>
    <property type="project" value="UniProtKB-KW"/>
</dbReference>
<evidence type="ECO:0000313" key="3">
    <source>
        <dbReference type="EMBL" id="KAK4339522.1"/>
    </source>
</evidence>
<accession>A0AAE1QWH2</accession>
<protein>
    <submittedName>
        <fullName evidence="3">Uncharacterized protein</fullName>
    </submittedName>
</protein>
<dbReference type="SMART" id="SM00015">
    <property type="entry name" value="IQ"/>
    <property type="match status" value="2"/>
</dbReference>
<evidence type="ECO:0000256" key="1">
    <source>
        <dbReference type="ARBA" id="ARBA00022860"/>
    </source>
</evidence>
<sequence length="154" mass="17945">MRNLVLRVVVSGLIWTQYKYNPKSFSEGFGRFIIEEAREKLFLHRAQCRSYILYKLNKTNLAAIGATEPKTYITRRVKDAAATRIQAVFRSYLARRALRALRSLVRLQALVRGNLVRKQTAAMVRRMHSLMVIQLRARVQRVQMTEEAHTPNSR</sequence>
<evidence type="ECO:0000313" key="4">
    <source>
        <dbReference type="Proteomes" id="UP001291623"/>
    </source>
</evidence>
<keyword evidence="1" id="KW-0112">Calmodulin-binding</keyword>